<dbReference type="Proteomes" id="UP000030754">
    <property type="component" value="Unassembled WGS sequence"/>
</dbReference>
<dbReference type="RefSeq" id="XP_013440724.1">
    <property type="nucleotide sequence ID" value="XM_013585270.1"/>
</dbReference>
<reference evidence="2" key="1">
    <citation type="submission" date="2013-10" db="EMBL/GenBank/DDBJ databases">
        <title>Genomic analysis of the causative agents of coccidiosis in chickens.</title>
        <authorList>
            <person name="Reid A.J."/>
            <person name="Blake D."/>
            <person name="Billington K."/>
            <person name="Browne H."/>
            <person name="Dunn M."/>
            <person name="Hung S."/>
            <person name="Kawahara F."/>
            <person name="Miranda-Saavedra D."/>
            <person name="Mourier T."/>
            <person name="Nagra H."/>
            <person name="Otto T.D."/>
            <person name="Rawlings N."/>
            <person name="Sanchez A."/>
            <person name="Sanders M."/>
            <person name="Subramaniam C."/>
            <person name="Tay Y."/>
            <person name="Dear P."/>
            <person name="Doerig C."/>
            <person name="Gruber A."/>
            <person name="Parkinson J."/>
            <person name="Shirley M."/>
            <person name="Wan K.L."/>
            <person name="Berriman M."/>
            <person name="Tomley F."/>
            <person name="Pain A."/>
        </authorList>
    </citation>
    <scope>NUCLEOTIDE SEQUENCE [LARGE SCALE GENOMIC DNA]</scope>
    <source>
        <strain evidence="2">Houghton</strain>
    </source>
</reference>
<evidence type="ECO:0000313" key="2">
    <source>
        <dbReference type="EMBL" id="CDJ63362.1"/>
    </source>
</evidence>
<feature type="region of interest" description="Disordered" evidence="1">
    <location>
        <begin position="253"/>
        <end position="324"/>
    </location>
</feature>
<dbReference type="EMBL" id="HG722795">
    <property type="protein sequence ID" value="CDJ63362.1"/>
    <property type="molecule type" value="Genomic_DNA"/>
</dbReference>
<organism evidence="2 3">
    <name type="scientific">Eimeria necatrix</name>
    <dbReference type="NCBI Taxonomy" id="51315"/>
    <lineage>
        <taxon>Eukaryota</taxon>
        <taxon>Sar</taxon>
        <taxon>Alveolata</taxon>
        <taxon>Apicomplexa</taxon>
        <taxon>Conoidasida</taxon>
        <taxon>Coccidia</taxon>
        <taxon>Eucoccidiorida</taxon>
        <taxon>Eimeriorina</taxon>
        <taxon>Eimeriidae</taxon>
        <taxon>Eimeria</taxon>
    </lineage>
</organism>
<reference evidence="2" key="2">
    <citation type="submission" date="2013-10" db="EMBL/GenBank/DDBJ databases">
        <authorList>
            <person name="Aslett M."/>
        </authorList>
    </citation>
    <scope>NUCLEOTIDE SEQUENCE [LARGE SCALE GENOMIC DNA]</scope>
    <source>
        <strain evidence="2">Houghton</strain>
    </source>
</reference>
<keyword evidence="3" id="KW-1185">Reference proteome</keyword>
<feature type="region of interest" description="Disordered" evidence="1">
    <location>
        <begin position="96"/>
        <end position="220"/>
    </location>
</feature>
<dbReference type="OrthoDB" id="10343399at2759"/>
<protein>
    <submittedName>
        <fullName evidence="2">Uncharacterized protein</fullName>
    </submittedName>
</protein>
<name>U6MGH8_9EIME</name>
<accession>U6MGH8</accession>
<gene>
    <name evidence="2" type="ORF">ENH_00041480</name>
</gene>
<dbReference type="GeneID" id="25474305"/>
<dbReference type="VEuPathDB" id="ToxoDB:ENH_00041480"/>
<feature type="compositionally biased region" description="Low complexity" evidence="1">
    <location>
        <begin position="1"/>
        <end position="14"/>
    </location>
</feature>
<evidence type="ECO:0000256" key="1">
    <source>
        <dbReference type="SAM" id="MobiDB-lite"/>
    </source>
</evidence>
<sequence length="334" mass="38032">MFQQMPPHQQMHPHNQPPVNAPPQMYRENRHDYSTYNSFQPPTPNMPRQHDPQEQAVLASLQYPAWERYENGQAYNCAEHINGDPNNGQYMPQHYYGPSHGPLLGPDEMPCPGPGQLPQGPHQAGGMGGPNNNMMHSGHRSHTQQPYHSQHHYHHQQGRGPMPPHMWQPSYHNTRPQAGHPYRKGQQHQWQRLPHGQHHQYGRHHYGGQQQRGNKHGGRAANRKAFQFDGTTPAFVPQFQSNRQLELQILSQASADANSNSPNTRVNNDSPERRPALDVVARRRQHRKVSSEAQGRRRPGLLPAQRHAAQPTEESSRRNRHLGGCWHSALPCGG</sequence>
<dbReference type="AlphaFoldDB" id="U6MGH8"/>
<feature type="compositionally biased region" description="Basic residues" evidence="1">
    <location>
        <begin position="195"/>
        <end position="206"/>
    </location>
</feature>
<feature type="region of interest" description="Disordered" evidence="1">
    <location>
        <begin position="1"/>
        <end position="26"/>
    </location>
</feature>
<feature type="compositionally biased region" description="Polar residues" evidence="1">
    <location>
        <begin position="253"/>
        <end position="269"/>
    </location>
</feature>
<proteinExistence type="predicted"/>
<evidence type="ECO:0000313" key="3">
    <source>
        <dbReference type="Proteomes" id="UP000030754"/>
    </source>
</evidence>